<dbReference type="RefSeq" id="WP_015246926.1">
    <property type="nucleotide sequence ID" value="NC_019892.1"/>
</dbReference>
<evidence type="ECO:0000313" key="4">
    <source>
        <dbReference type="Proteomes" id="UP000010798"/>
    </source>
</evidence>
<dbReference type="SUPFAM" id="SSF81606">
    <property type="entry name" value="PP2C-like"/>
    <property type="match status" value="1"/>
</dbReference>
<dbReference type="PROSITE" id="PS51746">
    <property type="entry name" value="PPM_2"/>
    <property type="match status" value="1"/>
</dbReference>
<organism evidence="3 4">
    <name type="scientific">Singulisphaera acidiphila (strain ATCC BAA-1392 / DSM 18658 / VKM B-2454 / MOB10)</name>
    <dbReference type="NCBI Taxonomy" id="886293"/>
    <lineage>
        <taxon>Bacteria</taxon>
        <taxon>Pseudomonadati</taxon>
        <taxon>Planctomycetota</taxon>
        <taxon>Planctomycetia</taxon>
        <taxon>Isosphaerales</taxon>
        <taxon>Isosphaeraceae</taxon>
        <taxon>Singulisphaera</taxon>
    </lineage>
</organism>
<keyword evidence="4" id="KW-1185">Reference proteome</keyword>
<name>L0DET7_SINAD</name>
<dbReference type="eggNOG" id="COG0631">
    <property type="taxonomic scope" value="Bacteria"/>
</dbReference>
<protein>
    <submittedName>
        <fullName evidence="3">Serine/threonine protein phosphatase</fullName>
    </submittedName>
</protein>
<dbReference type="Pfam" id="PF13672">
    <property type="entry name" value="PP2C_2"/>
    <property type="match status" value="1"/>
</dbReference>
<dbReference type="SMART" id="SM00332">
    <property type="entry name" value="PP2Cc"/>
    <property type="match status" value="1"/>
</dbReference>
<feature type="compositionally biased region" description="Polar residues" evidence="1">
    <location>
        <begin position="261"/>
        <end position="272"/>
    </location>
</feature>
<evidence type="ECO:0000259" key="2">
    <source>
        <dbReference type="PROSITE" id="PS51746"/>
    </source>
</evidence>
<dbReference type="OrthoDB" id="9801841at2"/>
<sequence length="389" mass="42493">MNWDDIITDAAATDTGMRRSNNQDSHSVVRASTAEVWRQRGHLYMVADGMGAHAVGELASKMACDNIPHNYTKTKTTTPSEAITKAYREVGTLIHSRATANRDFQGMGTTCSTLLLLPQGALIAHVGDSRVYRIRNGRIDQLSFDHSLVWELVRRNHLSSEHANVAVPKNVITRSLGPDPNVEVDIEGPLAVEPNDVYLLCSDGLSGPVTDPELGVFAANFHPKDACRYLVSLANLRGGHDNVTVLVLRVGPWVEPDTADDLSTTPAHTETPNGKKRGNWKSTLAKMFKGRTPAVELVADHPYRSAECPITLEVIDRFSELTRKIQAHAIEQAWSLDWTQFAQHRRQEGEARAAGNLRGALRSLGEMIALLGVAARFHRKGGSAASSAS</sequence>
<dbReference type="PANTHER" id="PTHR47992">
    <property type="entry name" value="PROTEIN PHOSPHATASE"/>
    <property type="match status" value="1"/>
</dbReference>
<feature type="region of interest" description="Disordered" evidence="1">
    <location>
        <begin position="257"/>
        <end position="278"/>
    </location>
</feature>
<evidence type="ECO:0000256" key="1">
    <source>
        <dbReference type="SAM" id="MobiDB-lite"/>
    </source>
</evidence>
<evidence type="ECO:0000313" key="3">
    <source>
        <dbReference type="EMBL" id="AGA27782.1"/>
    </source>
</evidence>
<reference evidence="3 4" key="1">
    <citation type="submission" date="2012-02" db="EMBL/GenBank/DDBJ databases">
        <title>Complete sequence of chromosome of Singulisphaera acidiphila DSM 18658.</title>
        <authorList>
            <consortium name="US DOE Joint Genome Institute (JGI-PGF)"/>
            <person name="Lucas S."/>
            <person name="Copeland A."/>
            <person name="Lapidus A."/>
            <person name="Glavina del Rio T."/>
            <person name="Dalin E."/>
            <person name="Tice H."/>
            <person name="Bruce D."/>
            <person name="Goodwin L."/>
            <person name="Pitluck S."/>
            <person name="Peters L."/>
            <person name="Ovchinnikova G."/>
            <person name="Chertkov O."/>
            <person name="Kyrpides N."/>
            <person name="Mavromatis K."/>
            <person name="Ivanova N."/>
            <person name="Brettin T."/>
            <person name="Detter J.C."/>
            <person name="Han C."/>
            <person name="Larimer F."/>
            <person name="Land M."/>
            <person name="Hauser L."/>
            <person name="Markowitz V."/>
            <person name="Cheng J.-F."/>
            <person name="Hugenholtz P."/>
            <person name="Woyke T."/>
            <person name="Wu D."/>
            <person name="Tindall B."/>
            <person name="Pomrenke H."/>
            <person name="Brambilla E."/>
            <person name="Klenk H.-P."/>
            <person name="Eisen J.A."/>
        </authorList>
    </citation>
    <scope>NUCLEOTIDE SEQUENCE [LARGE SCALE GENOMIC DNA]</scope>
    <source>
        <strain evidence="4">ATCC BAA-1392 / DSM 18658 / VKM B-2454 / MOB10</strain>
    </source>
</reference>
<gene>
    <name evidence="3" type="ordered locus">Sinac_3526</name>
</gene>
<dbReference type="SMART" id="SM00331">
    <property type="entry name" value="PP2C_SIG"/>
    <property type="match status" value="1"/>
</dbReference>
<proteinExistence type="predicted"/>
<dbReference type="InterPro" id="IPR036457">
    <property type="entry name" value="PPM-type-like_dom_sf"/>
</dbReference>
<dbReference type="CDD" id="cd00143">
    <property type="entry name" value="PP2Cc"/>
    <property type="match status" value="1"/>
</dbReference>
<dbReference type="InterPro" id="IPR015655">
    <property type="entry name" value="PP2C"/>
</dbReference>
<dbReference type="AlphaFoldDB" id="L0DET7"/>
<dbReference type="EMBL" id="CP003364">
    <property type="protein sequence ID" value="AGA27782.1"/>
    <property type="molecule type" value="Genomic_DNA"/>
</dbReference>
<accession>L0DET7</accession>
<dbReference type="HOGENOM" id="CLU_034545_4_0_0"/>
<feature type="domain" description="PPM-type phosphatase" evidence="2">
    <location>
        <begin position="8"/>
        <end position="250"/>
    </location>
</feature>
<dbReference type="STRING" id="886293.Sinac_3526"/>
<dbReference type="KEGG" id="saci:Sinac_3526"/>
<dbReference type="Proteomes" id="UP000010798">
    <property type="component" value="Chromosome"/>
</dbReference>
<dbReference type="GO" id="GO:0004722">
    <property type="term" value="F:protein serine/threonine phosphatase activity"/>
    <property type="evidence" value="ECO:0007669"/>
    <property type="project" value="InterPro"/>
</dbReference>
<dbReference type="Gene3D" id="3.60.40.10">
    <property type="entry name" value="PPM-type phosphatase domain"/>
    <property type="match status" value="1"/>
</dbReference>
<dbReference type="InterPro" id="IPR001932">
    <property type="entry name" value="PPM-type_phosphatase-like_dom"/>
</dbReference>